<name>A0A212TFG8_9BACT</name>
<protein>
    <recommendedName>
        <fullName evidence="3">Glycosyltransferase</fullName>
    </recommendedName>
</protein>
<dbReference type="Pfam" id="PF09837">
    <property type="entry name" value="DUF2064"/>
    <property type="match status" value="1"/>
</dbReference>
<sequence length="216" mass="23434">MPTTHNPNTLDYTAQKEDLLVFARYPELGKVKTRLAAGIGPEQALQVYRELLAHTQAVAAPLAVRKWLWLAEAGPAADRSDTWAGYQPLPQPAGDLGHRMQTAFAHSFAKGAAAAVIIGTDCPGLTTAHLEQAYTALHTHDVVLGPATDGGYYLLGMKVVWPTLFENKPWSTSAVLSETLAAAKLVGLQVHLLPELRDVDTAEDLWAWQESEKQSS</sequence>
<evidence type="ECO:0000313" key="1">
    <source>
        <dbReference type="EMBL" id="SNC64584.1"/>
    </source>
</evidence>
<dbReference type="InterPro" id="IPR029044">
    <property type="entry name" value="Nucleotide-diphossugar_trans"/>
</dbReference>
<dbReference type="AlphaFoldDB" id="A0A212TFG8"/>
<dbReference type="Gene3D" id="3.90.550.10">
    <property type="entry name" value="Spore Coat Polysaccharide Biosynthesis Protein SpsA, Chain A"/>
    <property type="match status" value="1"/>
</dbReference>
<dbReference type="InterPro" id="IPR018641">
    <property type="entry name" value="Trfase_1_rSAM/seldom-assoc"/>
</dbReference>
<keyword evidence="2" id="KW-1185">Reference proteome</keyword>
<dbReference type="NCBIfam" id="TIGR04282">
    <property type="entry name" value="glyco_like_cofC"/>
    <property type="match status" value="1"/>
</dbReference>
<reference evidence="2" key="1">
    <citation type="submission" date="2017-06" db="EMBL/GenBank/DDBJ databases">
        <authorList>
            <person name="Varghese N."/>
            <person name="Submissions S."/>
        </authorList>
    </citation>
    <scope>NUCLEOTIDE SEQUENCE [LARGE SCALE GENOMIC DNA]</scope>
    <source>
        <strain evidence="2">DSM 11116</strain>
    </source>
</reference>
<proteinExistence type="predicted"/>
<evidence type="ECO:0008006" key="3">
    <source>
        <dbReference type="Google" id="ProtNLM"/>
    </source>
</evidence>
<dbReference type="SUPFAM" id="SSF53448">
    <property type="entry name" value="Nucleotide-diphospho-sugar transferases"/>
    <property type="match status" value="1"/>
</dbReference>
<accession>A0A212TFG8</accession>
<dbReference type="PANTHER" id="PTHR36529:SF1">
    <property type="entry name" value="GLYCOSYLTRANSFERASE"/>
    <property type="match status" value="1"/>
</dbReference>
<gene>
    <name evidence="1" type="ORF">SAMN06265337_1109</name>
</gene>
<dbReference type="PANTHER" id="PTHR36529">
    <property type="entry name" value="SLL1095 PROTEIN"/>
    <property type="match status" value="1"/>
</dbReference>
<dbReference type="EMBL" id="FYEW01000001">
    <property type="protein sequence ID" value="SNC64584.1"/>
    <property type="molecule type" value="Genomic_DNA"/>
</dbReference>
<evidence type="ECO:0000313" key="2">
    <source>
        <dbReference type="Proteomes" id="UP000198131"/>
    </source>
</evidence>
<dbReference type="Proteomes" id="UP000198131">
    <property type="component" value="Unassembled WGS sequence"/>
</dbReference>
<organism evidence="1 2">
    <name type="scientific">Hymenobacter gelipurpurascens</name>
    <dbReference type="NCBI Taxonomy" id="89968"/>
    <lineage>
        <taxon>Bacteria</taxon>
        <taxon>Pseudomonadati</taxon>
        <taxon>Bacteroidota</taxon>
        <taxon>Cytophagia</taxon>
        <taxon>Cytophagales</taxon>
        <taxon>Hymenobacteraceae</taxon>
        <taxon>Hymenobacter</taxon>
    </lineage>
</organism>